<keyword evidence="7" id="KW-0539">Nucleus</keyword>
<feature type="region of interest" description="Disordered" evidence="10">
    <location>
        <begin position="297"/>
        <end position="327"/>
    </location>
</feature>
<feature type="region of interest" description="Disordered" evidence="10">
    <location>
        <begin position="1"/>
        <end position="25"/>
    </location>
</feature>
<feature type="compositionally biased region" description="Acidic residues" evidence="10">
    <location>
        <begin position="16"/>
        <end position="25"/>
    </location>
</feature>
<dbReference type="PANTHER" id="PTHR14025:SF20">
    <property type="entry name" value="FANCONI ANEMIA GROUP M PROTEIN"/>
    <property type="match status" value="1"/>
</dbReference>
<dbReference type="GO" id="GO:0000400">
    <property type="term" value="F:four-way junction DNA binding"/>
    <property type="evidence" value="ECO:0007669"/>
    <property type="project" value="TreeGrafter"/>
</dbReference>
<evidence type="ECO:0000256" key="1">
    <source>
        <dbReference type="ARBA" id="ARBA00004123"/>
    </source>
</evidence>
<keyword evidence="3" id="KW-0547">Nucleotide-binding</keyword>
<evidence type="ECO:0000256" key="5">
    <source>
        <dbReference type="ARBA" id="ARBA00022806"/>
    </source>
</evidence>
<dbReference type="GO" id="GO:0005524">
    <property type="term" value="F:ATP binding"/>
    <property type="evidence" value="ECO:0007669"/>
    <property type="project" value="UniProtKB-UniRule"/>
</dbReference>
<dbReference type="PROSITE" id="PS51192">
    <property type="entry name" value="HELICASE_ATP_BIND_1"/>
    <property type="match status" value="1"/>
</dbReference>
<comment type="similarity">
    <text evidence="2 9">Belongs to the DEAD box helicase family. DEAH subfamily. FANCM sub-subfamily.</text>
</comment>
<dbReference type="EC" id="3.6.4.12" evidence="9"/>
<evidence type="ECO:0000256" key="9">
    <source>
        <dbReference type="RuleBase" id="RU367027"/>
    </source>
</evidence>
<keyword evidence="5 13" id="KW-0347">Helicase</keyword>
<feature type="compositionally biased region" description="Low complexity" evidence="10">
    <location>
        <begin position="40"/>
        <end position="51"/>
    </location>
</feature>
<dbReference type="InterPro" id="IPR027417">
    <property type="entry name" value="P-loop_NTPase"/>
</dbReference>
<dbReference type="FunFam" id="3.40.50.300:FF:000861">
    <property type="entry name" value="Fanconi anemia, complementation group M"/>
    <property type="match status" value="1"/>
</dbReference>
<evidence type="ECO:0000259" key="12">
    <source>
        <dbReference type="PROSITE" id="PS51194"/>
    </source>
</evidence>
<dbReference type="InterPro" id="IPR011545">
    <property type="entry name" value="DEAD/DEAH_box_helicase_dom"/>
</dbReference>
<dbReference type="InterPro" id="IPR001650">
    <property type="entry name" value="Helicase_C-like"/>
</dbReference>
<dbReference type="InterPro" id="IPR014001">
    <property type="entry name" value="Helicase_ATP-bd"/>
</dbReference>
<comment type="function">
    <text evidence="9">ATP-dependent DNA helicase involved in DNA damage repair by homologous recombination and in genome maintenance. Capable of unwinding D-loops. Plays a role in limiting crossover recombinants during mitotic DNA double-strand break (DSB) repair. Component of a FANCM-MHF complex which promotes gene conversion at blocked replication forks, probably by reversal of the stalled fork.</text>
</comment>
<dbReference type="STRING" id="401625.A0A0P1BEN2"/>
<dbReference type="Gene3D" id="3.40.50.300">
    <property type="entry name" value="P-loop containing nucleotide triphosphate hydrolases"/>
    <property type="match status" value="2"/>
</dbReference>
<dbReference type="OrthoDB" id="164902at2759"/>
<dbReference type="PANTHER" id="PTHR14025">
    <property type="entry name" value="FANCONI ANEMIA GROUP M FANCM FAMILY MEMBER"/>
    <property type="match status" value="1"/>
</dbReference>
<dbReference type="GO" id="GO:0009378">
    <property type="term" value="F:four-way junction helicase activity"/>
    <property type="evidence" value="ECO:0007669"/>
    <property type="project" value="TreeGrafter"/>
</dbReference>
<dbReference type="CDD" id="cd18801">
    <property type="entry name" value="SF2_C_FANCM_Hef"/>
    <property type="match status" value="1"/>
</dbReference>
<feature type="compositionally biased region" description="Polar residues" evidence="10">
    <location>
        <begin position="1359"/>
        <end position="1370"/>
    </location>
</feature>
<feature type="region of interest" description="Disordered" evidence="10">
    <location>
        <begin position="1399"/>
        <end position="1470"/>
    </location>
</feature>
<dbReference type="CDD" id="cd18033">
    <property type="entry name" value="DEXDc_FANCM"/>
    <property type="match status" value="1"/>
</dbReference>
<dbReference type="PROSITE" id="PS51194">
    <property type="entry name" value="HELICASE_CTER"/>
    <property type="match status" value="1"/>
</dbReference>
<comment type="catalytic activity">
    <reaction evidence="8 9">
        <text>ATP + H2O = ADP + phosphate + H(+)</text>
        <dbReference type="Rhea" id="RHEA:13065"/>
        <dbReference type="ChEBI" id="CHEBI:15377"/>
        <dbReference type="ChEBI" id="CHEBI:15378"/>
        <dbReference type="ChEBI" id="CHEBI:30616"/>
        <dbReference type="ChEBI" id="CHEBI:43474"/>
        <dbReference type="ChEBI" id="CHEBI:456216"/>
        <dbReference type="EC" id="3.6.4.12"/>
    </reaction>
</comment>
<dbReference type="Pfam" id="PF00270">
    <property type="entry name" value="DEAD"/>
    <property type="match status" value="1"/>
</dbReference>
<feature type="compositionally biased region" description="Basic and acidic residues" evidence="10">
    <location>
        <begin position="1425"/>
        <end position="1434"/>
    </location>
</feature>
<feature type="compositionally biased region" description="Low complexity" evidence="10">
    <location>
        <begin position="902"/>
        <end position="913"/>
    </location>
</feature>
<evidence type="ECO:0000259" key="11">
    <source>
        <dbReference type="PROSITE" id="PS51192"/>
    </source>
</evidence>
<comment type="subunit">
    <text evidence="9">Interacts with the MHF histone-fold complex to form the FANCM-MHF complex.</text>
</comment>
<evidence type="ECO:0000256" key="2">
    <source>
        <dbReference type="ARBA" id="ARBA00009889"/>
    </source>
</evidence>
<feature type="compositionally biased region" description="Basic and acidic residues" evidence="10">
    <location>
        <begin position="965"/>
        <end position="979"/>
    </location>
</feature>
<organism evidence="13 14">
    <name type="scientific">Ceraceosorus bombacis</name>
    <dbReference type="NCBI Taxonomy" id="401625"/>
    <lineage>
        <taxon>Eukaryota</taxon>
        <taxon>Fungi</taxon>
        <taxon>Dikarya</taxon>
        <taxon>Basidiomycota</taxon>
        <taxon>Ustilaginomycotina</taxon>
        <taxon>Exobasidiomycetes</taxon>
        <taxon>Ceraceosorales</taxon>
        <taxon>Ceraceosoraceae</taxon>
        <taxon>Ceraceosorus</taxon>
    </lineage>
</organism>
<comment type="subcellular location">
    <subcellularLocation>
        <location evidence="1 9">Nucleus</location>
    </subcellularLocation>
</comment>
<feature type="region of interest" description="Disordered" evidence="10">
    <location>
        <begin position="894"/>
        <end position="926"/>
    </location>
</feature>
<dbReference type="InterPro" id="IPR044749">
    <property type="entry name" value="FANCM_DEXDc"/>
</dbReference>
<dbReference type="GO" id="GO:0043138">
    <property type="term" value="F:3'-5' DNA helicase activity"/>
    <property type="evidence" value="ECO:0007669"/>
    <property type="project" value="InterPro"/>
</dbReference>
<evidence type="ECO:0000256" key="4">
    <source>
        <dbReference type="ARBA" id="ARBA00022801"/>
    </source>
</evidence>
<dbReference type="GO" id="GO:0016887">
    <property type="term" value="F:ATP hydrolysis activity"/>
    <property type="evidence" value="ECO:0007669"/>
    <property type="project" value="RHEA"/>
</dbReference>
<dbReference type="CDD" id="cd12091">
    <property type="entry name" value="FANCM_ID"/>
    <property type="match status" value="1"/>
</dbReference>
<evidence type="ECO:0000256" key="8">
    <source>
        <dbReference type="ARBA" id="ARBA00047995"/>
    </source>
</evidence>
<reference evidence="13 14" key="1">
    <citation type="submission" date="2014-09" db="EMBL/GenBank/DDBJ databases">
        <authorList>
            <person name="Magalhaes I.L.F."/>
            <person name="Oliveira U."/>
            <person name="Santos F.R."/>
            <person name="Vidigal T.H.D.A."/>
            <person name="Brescovit A.D."/>
            <person name="Santos A.J."/>
        </authorList>
    </citation>
    <scope>NUCLEOTIDE SEQUENCE [LARGE SCALE GENOMIC DNA]</scope>
</reference>
<name>A0A0P1BEN2_9BASI</name>
<dbReference type="GO" id="GO:0036297">
    <property type="term" value="P:interstrand cross-link repair"/>
    <property type="evidence" value="ECO:0007669"/>
    <property type="project" value="TreeGrafter"/>
</dbReference>
<feature type="compositionally biased region" description="Basic residues" evidence="10">
    <location>
        <begin position="1298"/>
        <end position="1308"/>
    </location>
</feature>
<dbReference type="GO" id="GO:0045003">
    <property type="term" value="P:double-strand break repair via synthesis-dependent strand annealing"/>
    <property type="evidence" value="ECO:0007669"/>
    <property type="project" value="TreeGrafter"/>
</dbReference>
<feature type="compositionally biased region" description="Polar residues" evidence="10">
    <location>
        <begin position="1196"/>
        <end position="1215"/>
    </location>
</feature>
<keyword evidence="4" id="KW-0378">Hydrolase</keyword>
<accession>A0A0P1BEN2</accession>
<feature type="compositionally biased region" description="Basic and acidic residues" evidence="10">
    <location>
        <begin position="1082"/>
        <end position="1093"/>
    </location>
</feature>
<proteinExistence type="inferred from homology"/>
<feature type="compositionally biased region" description="Acidic residues" evidence="10">
    <location>
        <begin position="1335"/>
        <end position="1348"/>
    </location>
</feature>
<feature type="compositionally biased region" description="Polar residues" evidence="10">
    <location>
        <begin position="1457"/>
        <end position="1470"/>
    </location>
</feature>
<keyword evidence="14" id="KW-1185">Reference proteome</keyword>
<dbReference type="SMART" id="SM00490">
    <property type="entry name" value="HELICc"/>
    <property type="match status" value="1"/>
</dbReference>
<evidence type="ECO:0000313" key="13">
    <source>
        <dbReference type="EMBL" id="CEH13899.1"/>
    </source>
</evidence>
<dbReference type="SMART" id="SM00487">
    <property type="entry name" value="DEXDc"/>
    <property type="match status" value="1"/>
</dbReference>
<feature type="compositionally biased region" description="Basic and acidic residues" evidence="10">
    <location>
        <begin position="1320"/>
        <end position="1334"/>
    </location>
</feature>
<dbReference type="SUPFAM" id="SSF52540">
    <property type="entry name" value="P-loop containing nucleoside triphosphate hydrolases"/>
    <property type="match status" value="1"/>
</dbReference>
<dbReference type="InterPro" id="IPR039686">
    <property type="entry name" value="FANCM/Mph1-like_ID"/>
</dbReference>
<feature type="domain" description="Helicase ATP-binding" evidence="11">
    <location>
        <begin position="376"/>
        <end position="544"/>
    </location>
</feature>
<dbReference type="Pfam" id="PF00271">
    <property type="entry name" value="Helicase_C"/>
    <property type="match status" value="1"/>
</dbReference>
<evidence type="ECO:0000313" key="14">
    <source>
        <dbReference type="Proteomes" id="UP000054845"/>
    </source>
</evidence>
<feature type="region of interest" description="Disordered" evidence="10">
    <location>
        <begin position="100"/>
        <end position="154"/>
    </location>
</feature>
<feature type="region of interest" description="Disordered" evidence="10">
    <location>
        <begin position="1179"/>
        <end position="1370"/>
    </location>
</feature>
<dbReference type="Proteomes" id="UP000054845">
    <property type="component" value="Unassembled WGS sequence"/>
</dbReference>
<dbReference type="GO" id="GO:0005634">
    <property type="term" value="C:nucleus"/>
    <property type="evidence" value="ECO:0007669"/>
    <property type="project" value="UniProtKB-SubCell"/>
</dbReference>
<keyword evidence="6" id="KW-0067">ATP-binding</keyword>
<evidence type="ECO:0000256" key="10">
    <source>
        <dbReference type="SAM" id="MobiDB-lite"/>
    </source>
</evidence>
<feature type="region of interest" description="Disordered" evidence="10">
    <location>
        <begin position="1079"/>
        <end position="1102"/>
    </location>
</feature>
<feature type="region of interest" description="Disordered" evidence="10">
    <location>
        <begin position="943"/>
        <end position="979"/>
    </location>
</feature>
<evidence type="ECO:0000256" key="7">
    <source>
        <dbReference type="ARBA" id="ARBA00023242"/>
    </source>
</evidence>
<feature type="domain" description="Helicase C-terminal" evidence="12">
    <location>
        <begin position="706"/>
        <end position="878"/>
    </location>
</feature>
<sequence>MSSALAGAANEHVADTDEFDFGDGDDFELDESALLALEAEANSMRAAGPSKPRAPPSAPALPCTPKRAANLPRRLTQTSGRAILAFETPLVPRRAAFFADDHMQPTPPTSSPHSNFGTGSQSSSSRRRSQSPREDLSMAPPAAPPAKPPSSSIQEVRFNAGPDQAKGKQRAQLDFDDFDEDGDASLWDDALLRGVDAIEANLKAGGSAQAVSDGETHVAARSTMRQRNLFGQIVEDLPPQSTNREWDKDAYMRAAGFGGSSVGVLSQTAGQSSGASKTGPRVAKTKQWDRTAYAKTGRRYRRDTEAMRRKKNGLPAPKDDEEGQMDWDNARPYEPANEARDVIPELQPMKLRIDEQAAKEWIYPTNKEKRRYQFDIVQKALYSNTLVALPTGLGKTFIAAVVILNYFNWFPDGKIIFVAPTRPLVAQQQYACHRICGLPWETAVELTGATKRGLRNDQWETKRIFYMTPQCFENDLCSSAVDARDVCCVVVDEAHRATGNYAYGNVIRYLTQRNPYFRILALTATPGNKSEKVQEVVDNLHISHIEIRTEEAIDIRTYIHKKHEHPVLVPMRDEASQVQAAWAKLMIPVVDPLFKARLIHSADPVSLHPFALISAGRNPGNKPIFAKNGSLRGKLGTLQAMAAAMQLLNEHSITMFRTRVQDFAAKKRPGINQDSAEFKRFRVQLDSLDQTPENMLHPKMVYLRDVVKTHFVAEQEQGRSSDTRVMIFCSYRECVKEIVEFLNTIDDIKAVQFIGQSADRTGGSGMNQKAQEKIIFQYRQGYYNVLVATSIGEEGLDIGEVDLIVCYEAVKDSVRMLQRVGRTGRKRDGKIVVLMSEGREEKLWAQSKDNYKSVQKDITRGLNLELFGDVPRLVPKHIKPTVVMRDVEQPDFNPGAVDLAQTSSNATKSAAKNGKGKGKNKRIAEDMPEGALMNFIAASELRKDGKLKRSSSGSAKTIRRKSGGKRRDTSSSEESPHERIAAAPALALSDDSDDDLLAGGIDFRSAAMATKRTNGHGRKGTMTATWLHDSASHPKGRRLGVRRQPSSAALFSSPLCNSLVANAAGLPDASDQRAFALASGGERPHHTRAEQDGRPSCSPARTGCGIGKPHPLVAALLEQHAASGDDESAPRDAIEAADAAMLVDGGTSDVEDSFDDLEPLPLLGTQDPVNVLDTPPLPAGPTIGTAPKSAFDSGKGATTRTQGDSTKNALLTSDDTPFKPQVRRFPARPNAPGSSPLQMPPPAARPKKRLRRGVAGWDSDQPDAGDGIVCKDRPRGGGASSSKPAAVGSRAACQANGPKKHKRQKKRISNSPTSRMLFRRSAERDTDEEIHRELDENDEGLDTEDDADSSDREHVGHFQPTQAPRGYNQQAMYAQSLLTQAAPKMGLDRPQRKAEFYGGRYGALASDEHEESPIRAARGSHRQRRETESTHAEEPSDSEDNYELGSFIVSDHEQIEMASSSQRLPQTSSQ</sequence>
<evidence type="ECO:0000256" key="6">
    <source>
        <dbReference type="ARBA" id="ARBA00022840"/>
    </source>
</evidence>
<feature type="region of interest" description="Disordered" evidence="10">
    <location>
        <begin position="40"/>
        <end position="75"/>
    </location>
</feature>
<dbReference type="EMBL" id="CCYA01000233">
    <property type="protein sequence ID" value="CEH13899.1"/>
    <property type="molecule type" value="Genomic_DNA"/>
</dbReference>
<evidence type="ECO:0000256" key="3">
    <source>
        <dbReference type="ARBA" id="ARBA00022741"/>
    </source>
</evidence>
<protein>
    <recommendedName>
        <fullName evidence="9">ATP-dependent DNA helicase</fullName>
        <ecNumber evidence="9">3.6.4.12</ecNumber>
    </recommendedName>
</protein>